<dbReference type="HOGENOM" id="CLU_1082604_0_0_1"/>
<evidence type="ECO:0000313" key="3">
    <source>
        <dbReference type="Proteomes" id="UP000008062"/>
    </source>
</evidence>
<evidence type="ECO:0000313" key="2">
    <source>
        <dbReference type="EMBL" id="EGP91446.1"/>
    </source>
</evidence>
<evidence type="ECO:0000256" key="1">
    <source>
        <dbReference type="SAM" id="MobiDB-lite"/>
    </source>
</evidence>
<dbReference type="AlphaFoldDB" id="F9X177"/>
<dbReference type="Proteomes" id="UP000008062">
    <property type="component" value="Chromosome 1"/>
</dbReference>
<dbReference type="GeneID" id="13395103"/>
<reference evidence="2 3" key="1">
    <citation type="journal article" date="2011" name="PLoS Genet.">
        <title>Finished genome of the fungal wheat pathogen Mycosphaerella graminicola reveals dispensome structure, chromosome plasticity, and stealth pathogenesis.</title>
        <authorList>
            <person name="Goodwin S.B."/>
            <person name="Ben M'barek S."/>
            <person name="Dhillon B."/>
            <person name="Wittenberg A.H.J."/>
            <person name="Crane C.F."/>
            <person name="Hane J.K."/>
            <person name="Foster A.J."/>
            <person name="Van der Lee T.A.J."/>
            <person name="Grimwood J."/>
            <person name="Aerts A."/>
            <person name="Antoniw J."/>
            <person name="Bailey A."/>
            <person name="Bluhm B."/>
            <person name="Bowler J."/>
            <person name="Bristow J."/>
            <person name="van der Burgt A."/>
            <person name="Canto-Canche B."/>
            <person name="Churchill A.C.L."/>
            <person name="Conde-Ferraez L."/>
            <person name="Cools H.J."/>
            <person name="Coutinho P.M."/>
            <person name="Csukai M."/>
            <person name="Dehal P."/>
            <person name="De Wit P."/>
            <person name="Donzelli B."/>
            <person name="van de Geest H.C."/>
            <person name="van Ham R.C.H.J."/>
            <person name="Hammond-Kosack K.E."/>
            <person name="Henrissat B."/>
            <person name="Kilian A."/>
            <person name="Kobayashi A.K."/>
            <person name="Koopmann E."/>
            <person name="Kourmpetis Y."/>
            <person name="Kuzniar A."/>
            <person name="Lindquist E."/>
            <person name="Lombard V."/>
            <person name="Maliepaard C."/>
            <person name="Martins N."/>
            <person name="Mehrabi R."/>
            <person name="Nap J.P.H."/>
            <person name="Ponomarenko A."/>
            <person name="Rudd J.J."/>
            <person name="Salamov A."/>
            <person name="Schmutz J."/>
            <person name="Schouten H.J."/>
            <person name="Shapiro H."/>
            <person name="Stergiopoulos I."/>
            <person name="Torriani S.F.F."/>
            <person name="Tu H."/>
            <person name="de Vries R.P."/>
            <person name="Waalwijk C."/>
            <person name="Ware S.B."/>
            <person name="Wiebenga A."/>
            <person name="Zwiers L.-H."/>
            <person name="Oliver R.P."/>
            <person name="Grigoriev I.V."/>
            <person name="Kema G.H.J."/>
        </authorList>
    </citation>
    <scope>NUCLEOTIDE SEQUENCE [LARGE SCALE GENOMIC DNA]</scope>
    <source>
        <strain evidence="3">CBS 115943 / IPO323</strain>
    </source>
</reference>
<name>F9X177_ZYMTI</name>
<organism evidence="2 3">
    <name type="scientific">Zymoseptoria tritici (strain CBS 115943 / IPO323)</name>
    <name type="common">Speckled leaf blotch fungus</name>
    <name type="synonym">Septoria tritici</name>
    <dbReference type="NCBI Taxonomy" id="336722"/>
    <lineage>
        <taxon>Eukaryota</taxon>
        <taxon>Fungi</taxon>
        <taxon>Dikarya</taxon>
        <taxon>Ascomycota</taxon>
        <taxon>Pezizomycotina</taxon>
        <taxon>Dothideomycetes</taxon>
        <taxon>Dothideomycetidae</taxon>
        <taxon>Mycosphaerellales</taxon>
        <taxon>Mycosphaerellaceae</taxon>
        <taxon>Zymoseptoria</taxon>
    </lineage>
</organism>
<proteinExistence type="predicted"/>
<gene>
    <name evidence="2" type="ORF">MYCGRDRAFT_89702</name>
</gene>
<accession>F9X177</accession>
<dbReference type="RefSeq" id="XP_003856470.1">
    <property type="nucleotide sequence ID" value="XM_003856422.1"/>
</dbReference>
<keyword evidence="3" id="KW-1185">Reference proteome</keyword>
<feature type="region of interest" description="Disordered" evidence="1">
    <location>
        <begin position="150"/>
        <end position="198"/>
    </location>
</feature>
<protein>
    <submittedName>
        <fullName evidence="2">Uncharacterized protein</fullName>
    </submittedName>
</protein>
<dbReference type="KEGG" id="ztr:MYCGRDRAFT_89702"/>
<dbReference type="InParanoid" id="F9X177"/>
<sequence>MSHYCDTCGKDGHEWWDGQCAGPCLHCDEGALGHGTAKCGKGDRFGVYRPQPMTLAEENRAYHKKLMEALDNLARSRAYGQLLRETLEDGRAAKRAATLQQRTANKQDYDARKAFDKEHGAKPGSSKGNILKGASQAIATVGVDRFPRVHGKARKKLRKEANLLRLQDPQRSGRDSDTAGEDGVQNGEESAEAREDEVTVVKEVGRDDAGWKIPVAIVADNRAFLEKPAHPFRTRPQKEQKHNSLAATLRRKSARFL</sequence>
<dbReference type="EMBL" id="CM001196">
    <property type="protein sequence ID" value="EGP91446.1"/>
    <property type="molecule type" value="Genomic_DNA"/>
</dbReference>
<feature type="region of interest" description="Disordered" evidence="1">
    <location>
        <begin position="229"/>
        <end position="257"/>
    </location>
</feature>